<organism evidence="1 2">
    <name type="scientific">Cellulosimicrobium cellulans F16</name>
    <dbReference type="NCBI Taxonomy" id="1350482"/>
    <lineage>
        <taxon>Bacteria</taxon>
        <taxon>Bacillati</taxon>
        <taxon>Actinomycetota</taxon>
        <taxon>Actinomycetes</taxon>
        <taxon>Micrococcales</taxon>
        <taxon>Promicromonosporaceae</taxon>
        <taxon>Cellulosimicrobium</taxon>
    </lineage>
</organism>
<evidence type="ECO:0000313" key="1">
    <source>
        <dbReference type="EMBL" id="KON75494.1"/>
    </source>
</evidence>
<reference evidence="1 2" key="1">
    <citation type="journal article" date="2015" name="Sci. Rep.">
        <title>Functional and structural properties of a novel cellulosome-like multienzyme complex: efficient glycoside hydrolysis of water-insoluble 7-xylosyl-10-deacetylpaclitaxel.</title>
        <authorList>
            <person name="Dou T.Y."/>
            <person name="Luan H.W."/>
            <person name="Ge G.B."/>
            <person name="Dong M.M."/>
            <person name="Zou H.F."/>
            <person name="He Y.Q."/>
            <person name="Cui P."/>
            <person name="Wang J.Y."/>
            <person name="Hao D.C."/>
            <person name="Yang S.L."/>
            <person name="Yang L."/>
        </authorList>
    </citation>
    <scope>NUCLEOTIDE SEQUENCE [LARGE SCALE GENOMIC DNA]</scope>
    <source>
        <strain evidence="1 2">F16</strain>
    </source>
</reference>
<sequence>MAVADVVNVRLSRCQVEAEGVQVKTSCAVAPLAPRYTYAPWTHALSV</sequence>
<dbReference type="AlphaFoldDB" id="A0A0M0FD78"/>
<proteinExistence type="predicted"/>
<evidence type="ECO:0000313" key="2">
    <source>
        <dbReference type="Proteomes" id="UP000037387"/>
    </source>
</evidence>
<dbReference type="EMBL" id="ATNL01000006">
    <property type="protein sequence ID" value="KON75494.1"/>
    <property type="molecule type" value="Genomic_DNA"/>
</dbReference>
<gene>
    <name evidence="1" type="ORF">M768_06055</name>
</gene>
<keyword evidence="2" id="KW-1185">Reference proteome</keyword>
<dbReference type="Proteomes" id="UP000037387">
    <property type="component" value="Unassembled WGS sequence"/>
</dbReference>
<comment type="caution">
    <text evidence="1">The sequence shown here is derived from an EMBL/GenBank/DDBJ whole genome shotgun (WGS) entry which is preliminary data.</text>
</comment>
<protein>
    <submittedName>
        <fullName evidence="1">Uncharacterized protein</fullName>
    </submittedName>
</protein>
<name>A0A0M0FD78_CELCE</name>
<accession>A0A0M0FD78</accession>